<keyword evidence="3" id="KW-0804">Transcription</keyword>
<dbReference type="Proteomes" id="UP000064137">
    <property type="component" value="Chromosome"/>
</dbReference>
<dbReference type="GO" id="GO:0003700">
    <property type="term" value="F:DNA-binding transcription factor activity"/>
    <property type="evidence" value="ECO:0007669"/>
    <property type="project" value="TreeGrafter"/>
</dbReference>
<dbReference type="CDD" id="cd01392">
    <property type="entry name" value="HTH_LacI"/>
    <property type="match status" value="1"/>
</dbReference>
<reference evidence="5" key="1">
    <citation type="submission" date="2016-01" db="EMBL/GenBank/DDBJ databases">
        <title>Annotation of Pseudomonas oryzihabitans USDA-ARS-USMARC-56511.</title>
        <authorList>
            <person name="Harhay G.P."/>
            <person name="Harhay D.M."/>
            <person name="Smith T.P.L."/>
            <person name="Bono J.L."/>
            <person name="Heaton M.P."/>
            <person name="Clawson M.L."/>
            <person name="Chitko-Mckown C.G."/>
            <person name="Capik S.F."/>
            <person name="DeDonder K.D."/>
            <person name="Apley M.D."/>
            <person name="Lubbers B.V."/>
            <person name="White B.J."/>
            <person name="Larson R.L."/>
        </authorList>
    </citation>
    <scope>NUCLEOTIDE SEQUENCE [LARGE SCALE GENOMIC DNA]</scope>
    <source>
        <strain evidence="5">USDA-ARS-USMARC-56511</strain>
    </source>
</reference>
<evidence type="ECO:0000313" key="5">
    <source>
        <dbReference type="EMBL" id="ALZ83840.1"/>
    </source>
</evidence>
<keyword evidence="1" id="KW-0805">Transcription regulation</keyword>
<sequence length="345" mass="36827">MNDMYLPGPRATRATIAEVATAAGVSKASVSRYISGDRRLLSDSLAARIEQAVVALDFQPNQMARGLKRGRSRLIGMLVADLLNPYSTAVMHGVETACRQQGYSLLICNTDQDARQERQQLAALQSYSIEGLIVNTFGQHAADLQHLGSRLPLVLLDRELPGVEADLVGLDNHQAIELGVAHLREQGYRDLLLVSEPLDGTSSRLQRLGAFDAALAEHPDCRGGHCGEADNALALQTALAAFLASPGPGPKALLTANGVATLATTLALQALGEPLFERLGLLALDDLDWFPLVGGGISALAQPTHALGVAAFERLQRRIDGDRSAPFQQTFGAELCVRQSTRARA</sequence>
<evidence type="ECO:0000313" key="6">
    <source>
        <dbReference type="Proteomes" id="UP000064137"/>
    </source>
</evidence>
<dbReference type="KEGG" id="por:APT59_06320"/>
<evidence type="ECO:0000256" key="2">
    <source>
        <dbReference type="ARBA" id="ARBA00023125"/>
    </source>
</evidence>
<dbReference type="PROSITE" id="PS00356">
    <property type="entry name" value="HTH_LACI_1"/>
    <property type="match status" value="1"/>
</dbReference>
<dbReference type="RefSeq" id="WP_059314077.1">
    <property type="nucleotide sequence ID" value="NZ_CP013987.1"/>
</dbReference>
<dbReference type="Gene3D" id="3.40.50.2300">
    <property type="match status" value="2"/>
</dbReference>
<dbReference type="OrthoDB" id="5672046at2"/>
<dbReference type="GO" id="GO:0000976">
    <property type="term" value="F:transcription cis-regulatory region binding"/>
    <property type="evidence" value="ECO:0007669"/>
    <property type="project" value="TreeGrafter"/>
</dbReference>
<dbReference type="InterPro" id="IPR000843">
    <property type="entry name" value="HTH_LacI"/>
</dbReference>
<evidence type="ECO:0000259" key="4">
    <source>
        <dbReference type="PROSITE" id="PS50932"/>
    </source>
</evidence>
<proteinExistence type="predicted"/>
<gene>
    <name evidence="5" type="ORF">APT59_06320</name>
</gene>
<feature type="domain" description="HTH lacI-type" evidence="4">
    <location>
        <begin position="14"/>
        <end position="69"/>
    </location>
</feature>
<dbReference type="InterPro" id="IPR010982">
    <property type="entry name" value="Lambda_DNA-bd_dom_sf"/>
</dbReference>
<keyword evidence="2" id="KW-0238">DNA-binding</keyword>
<dbReference type="EMBL" id="CP013987">
    <property type="protein sequence ID" value="ALZ83840.1"/>
    <property type="molecule type" value="Genomic_DNA"/>
</dbReference>
<evidence type="ECO:0000256" key="1">
    <source>
        <dbReference type="ARBA" id="ARBA00023015"/>
    </source>
</evidence>
<dbReference type="InterPro" id="IPR028082">
    <property type="entry name" value="Peripla_BP_I"/>
</dbReference>
<accession>A0A0U4VL41</accession>
<dbReference type="AlphaFoldDB" id="A0A0U4VL41"/>
<dbReference type="PANTHER" id="PTHR30146:SF145">
    <property type="entry name" value="RIBOSE OPERON REPRESSOR"/>
    <property type="match status" value="1"/>
</dbReference>
<dbReference type="PANTHER" id="PTHR30146">
    <property type="entry name" value="LACI-RELATED TRANSCRIPTIONAL REPRESSOR"/>
    <property type="match status" value="1"/>
</dbReference>
<dbReference type="Pfam" id="PF00356">
    <property type="entry name" value="LacI"/>
    <property type="match status" value="1"/>
</dbReference>
<dbReference type="PROSITE" id="PS50932">
    <property type="entry name" value="HTH_LACI_2"/>
    <property type="match status" value="1"/>
</dbReference>
<name>A0A0U4VL41_9PSED</name>
<dbReference type="Pfam" id="PF00532">
    <property type="entry name" value="Peripla_BP_1"/>
    <property type="match status" value="1"/>
</dbReference>
<evidence type="ECO:0000256" key="3">
    <source>
        <dbReference type="ARBA" id="ARBA00023163"/>
    </source>
</evidence>
<dbReference type="InterPro" id="IPR001761">
    <property type="entry name" value="Peripla_BP/Lac1_sug-bd_dom"/>
</dbReference>
<dbReference type="SMART" id="SM00354">
    <property type="entry name" value="HTH_LACI"/>
    <property type="match status" value="1"/>
</dbReference>
<organism evidence="5 6">
    <name type="scientific">Pseudomonas oryzihabitans</name>
    <dbReference type="NCBI Taxonomy" id="47885"/>
    <lineage>
        <taxon>Bacteria</taxon>
        <taxon>Pseudomonadati</taxon>
        <taxon>Pseudomonadota</taxon>
        <taxon>Gammaproteobacteria</taxon>
        <taxon>Pseudomonadales</taxon>
        <taxon>Pseudomonadaceae</taxon>
        <taxon>Pseudomonas</taxon>
    </lineage>
</organism>
<dbReference type="SUPFAM" id="SSF53822">
    <property type="entry name" value="Periplasmic binding protein-like I"/>
    <property type="match status" value="1"/>
</dbReference>
<dbReference type="Gene3D" id="1.10.260.40">
    <property type="entry name" value="lambda repressor-like DNA-binding domains"/>
    <property type="match status" value="1"/>
</dbReference>
<dbReference type="SUPFAM" id="SSF47413">
    <property type="entry name" value="lambda repressor-like DNA-binding domains"/>
    <property type="match status" value="1"/>
</dbReference>
<protein>
    <submittedName>
        <fullName evidence="5">Transcriptional regulator</fullName>
    </submittedName>
</protein>